<dbReference type="EMBL" id="CP048685">
    <property type="protein sequence ID" value="QPJ61938.1"/>
    <property type="molecule type" value="Genomic_DNA"/>
</dbReference>
<dbReference type="PROSITE" id="PS50164">
    <property type="entry name" value="GIY_YIG"/>
    <property type="match status" value="1"/>
</dbReference>
<sequence length="92" mass="10750">MKEYFVYILTNPSGTLYTGVTNSLERRMAEHKSGMLPGFASRYCLGRLVYFEKTDQVESAINREKQIKGWKRKKKIELIESMNPNWKDLSKA</sequence>
<name>A0A7T0G0H5_9BACT</name>
<evidence type="ECO:0000313" key="3">
    <source>
        <dbReference type="EMBL" id="QPJ61938.1"/>
    </source>
</evidence>
<dbReference type="AlphaFoldDB" id="A0A7T0G0H5"/>
<accession>A0A7T0G0H5</accession>
<dbReference type="SUPFAM" id="SSF82771">
    <property type="entry name" value="GIY-YIG endonuclease"/>
    <property type="match status" value="1"/>
</dbReference>
<dbReference type="PANTHER" id="PTHR34477">
    <property type="entry name" value="UPF0213 PROTEIN YHBQ"/>
    <property type="match status" value="1"/>
</dbReference>
<dbReference type="Gene3D" id="3.40.1440.10">
    <property type="entry name" value="GIY-YIG endonuclease"/>
    <property type="match status" value="1"/>
</dbReference>
<proteinExistence type="inferred from homology"/>
<organism evidence="3 4">
    <name type="scientific">Candidatus Nitronauta litoralis</name>
    <dbReference type="NCBI Taxonomy" id="2705533"/>
    <lineage>
        <taxon>Bacteria</taxon>
        <taxon>Pseudomonadati</taxon>
        <taxon>Nitrospinota/Tectimicrobiota group</taxon>
        <taxon>Nitrospinota</taxon>
        <taxon>Nitrospinia</taxon>
        <taxon>Nitrospinales</taxon>
        <taxon>Nitrospinaceae</taxon>
        <taxon>Candidatus Nitronauta</taxon>
    </lineage>
</organism>
<dbReference type="InterPro" id="IPR000305">
    <property type="entry name" value="GIY-YIG_endonuc"/>
</dbReference>
<gene>
    <name evidence="3" type="ORF">G3M70_08650</name>
</gene>
<comment type="similarity">
    <text evidence="1">Belongs to the UPF0213 family.</text>
</comment>
<evidence type="ECO:0000313" key="4">
    <source>
        <dbReference type="Proteomes" id="UP000594688"/>
    </source>
</evidence>
<dbReference type="Proteomes" id="UP000594688">
    <property type="component" value="Chromosome"/>
</dbReference>
<protein>
    <submittedName>
        <fullName evidence="3">GIY-YIG nuclease family protein</fullName>
    </submittedName>
</protein>
<evidence type="ECO:0000259" key="2">
    <source>
        <dbReference type="PROSITE" id="PS50164"/>
    </source>
</evidence>
<feature type="domain" description="GIY-YIG" evidence="2">
    <location>
        <begin position="2"/>
        <end position="77"/>
    </location>
</feature>
<dbReference type="PANTHER" id="PTHR34477:SF5">
    <property type="entry name" value="BSL5627 PROTEIN"/>
    <property type="match status" value="1"/>
</dbReference>
<dbReference type="KEGG" id="nli:G3M70_08650"/>
<dbReference type="Pfam" id="PF01541">
    <property type="entry name" value="GIY-YIG"/>
    <property type="match status" value="1"/>
</dbReference>
<evidence type="ECO:0000256" key="1">
    <source>
        <dbReference type="ARBA" id="ARBA00007435"/>
    </source>
</evidence>
<reference evidence="3 4" key="1">
    <citation type="submission" date="2020-02" db="EMBL/GenBank/DDBJ databases">
        <title>Genomic and physiological characterization of two novel Nitrospinaceae genera.</title>
        <authorList>
            <person name="Mueller A.J."/>
            <person name="Jung M.-Y."/>
            <person name="Strachan C.R."/>
            <person name="Herbold C.W."/>
            <person name="Kirkegaard R.H."/>
            <person name="Daims H."/>
        </authorList>
    </citation>
    <scope>NUCLEOTIDE SEQUENCE [LARGE SCALE GENOMIC DNA]</scope>
    <source>
        <strain evidence="3">EB</strain>
    </source>
</reference>
<dbReference type="CDD" id="cd10448">
    <property type="entry name" value="GIY-YIG_unchar_3"/>
    <property type="match status" value="1"/>
</dbReference>
<dbReference type="InterPro" id="IPR050190">
    <property type="entry name" value="UPF0213_domain"/>
</dbReference>
<dbReference type="InterPro" id="IPR035901">
    <property type="entry name" value="GIY-YIG_endonuc_sf"/>
</dbReference>